<evidence type="ECO:0000256" key="1">
    <source>
        <dbReference type="SAM" id="Phobius"/>
    </source>
</evidence>
<comment type="caution">
    <text evidence="3">The sequence shown here is derived from an EMBL/GenBank/DDBJ whole genome shotgun (WGS) entry which is preliminary data.</text>
</comment>
<evidence type="ECO:0000313" key="4">
    <source>
        <dbReference type="Proteomes" id="UP001596328"/>
    </source>
</evidence>
<accession>A0ABD5RWK8</accession>
<sequence length="103" mass="11054">MTSGTTQFNPEVSFEYSYEGEPYSSNNLYPASASKNYDTKSGAQSAMKAYEQGEMVTAYVNPDSPGDAFLKNGKSSSPLWFAALGVAFIFGGVYALSKAFTGR</sequence>
<evidence type="ECO:0000313" key="3">
    <source>
        <dbReference type="EMBL" id="MFC6723665.1"/>
    </source>
</evidence>
<keyword evidence="1" id="KW-0472">Membrane</keyword>
<proteinExistence type="predicted"/>
<gene>
    <name evidence="3" type="ORF">ACFQE1_04535</name>
</gene>
<organism evidence="3 4">
    <name type="scientific">Halobium palmae</name>
    <dbReference type="NCBI Taxonomy" id="1776492"/>
    <lineage>
        <taxon>Archaea</taxon>
        <taxon>Methanobacteriati</taxon>
        <taxon>Methanobacteriota</taxon>
        <taxon>Stenosarchaea group</taxon>
        <taxon>Halobacteria</taxon>
        <taxon>Halobacteriales</taxon>
        <taxon>Haloferacaceae</taxon>
        <taxon>Halobium</taxon>
    </lineage>
</organism>
<keyword evidence="4" id="KW-1185">Reference proteome</keyword>
<keyword evidence="1" id="KW-0812">Transmembrane</keyword>
<dbReference type="AlphaFoldDB" id="A0ABD5RWK8"/>
<reference evidence="3 4" key="1">
    <citation type="journal article" date="2019" name="Int. J. Syst. Evol. Microbiol.">
        <title>The Global Catalogue of Microorganisms (GCM) 10K type strain sequencing project: providing services to taxonomists for standard genome sequencing and annotation.</title>
        <authorList>
            <consortium name="The Broad Institute Genomics Platform"/>
            <consortium name="The Broad Institute Genome Sequencing Center for Infectious Disease"/>
            <person name="Wu L."/>
            <person name="Ma J."/>
        </authorList>
    </citation>
    <scope>NUCLEOTIDE SEQUENCE [LARGE SCALE GENOMIC DNA]</scope>
    <source>
        <strain evidence="3 4">NBRC 111368</strain>
    </source>
</reference>
<protein>
    <submittedName>
        <fullName evidence="3">DUF3592 domain-containing protein</fullName>
    </submittedName>
</protein>
<name>A0ABD5RWK8_9EURY</name>
<dbReference type="Pfam" id="PF12158">
    <property type="entry name" value="DUF3592"/>
    <property type="match status" value="1"/>
</dbReference>
<keyword evidence="1" id="KW-1133">Transmembrane helix</keyword>
<dbReference type="Proteomes" id="UP001596328">
    <property type="component" value="Unassembled WGS sequence"/>
</dbReference>
<evidence type="ECO:0000259" key="2">
    <source>
        <dbReference type="Pfam" id="PF12158"/>
    </source>
</evidence>
<dbReference type="EMBL" id="JBHSWU010000033">
    <property type="protein sequence ID" value="MFC6723665.1"/>
    <property type="molecule type" value="Genomic_DNA"/>
</dbReference>
<dbReference type="InterPro" id="IPR021994">
    <property type="entry name" value="DUF3592"/>
</dbReference>
<feature type="transmembrane region" description="Helical" evidence="1">
    <location>
        <begin position="79"/>
        <end position="97"/>
    </location>
</feature>
<feature type="domain" description="DUF3592" evidence="2">
    <location>
        <begin position="4"/>
        <end position="73"/>
    </location>
</feature>